<proteinExistence type="predicted"/>
<evidence type="ECO:0000313" key="9">
    <source>
        <dbReference type="Proteomes" id="UP001303889"/>
    </source>
</evidence>
<evidence type="ECO:0000256" key="3">
    <source>
        <dbReference type="ARBA" id="ARBA00022737"/>
    </source>
</evidence>
<keyword evidence="8" id="KW-0687">Ribonucleoprotein</keyword>
<dbReference type="SUPFAM" id="SSF50978">
    <property type="entry name" value="WD40 repeat-like"/>
    <property type="match status" value="1"/>
</dbReference>
<reference evidence="8" key="2">
    <citation type="submission" date="2023-05" db="EMBL/GenBank/DDBJ databases">
        <authorList>
            <consortium name="Lawrence Berkeley National Laboratory"/>
            <person name="Steindorff A."/>
            <person name="Hensen N."/>
            <person name="Bonometti L."/>
            <person name="Westerberg I."/>
            <person name="Brannstrom I.O."/>
            <person name="Guillou S."/>
            <person name="Cros-Aarteil S."/>
            <person name="Calhoun S."/>
            <person name="Haridas S."/>
            <person name="Kuo A."/>
            <person name="Mondo S."/>
            <person name="Pangilinan J."/>
            <person name="Riley R."/>
            <person name="Labutti K."/>
            <person name="Andreopoulos B."/>
            <person name="Lipzen A."/>
            <person name="Chen C."/>
            <person name="Yanf M."/>
            <person name="Daum C."/>
            <person name="Ng V."/>
            <person name="Clum A."/>
            <person name="Ohm R."/>
            <person name="Martin F."/>
            <person name="Silar P."/>
            <person name="Natvig D."/>
            <person name="Lalanne C."/>
            <person name="Gautier V."/>
            <person name="Ament-Velasquez S.L."/>
            <person name="Kruys A."/>
            <person name="Hutchinson M.I."/>
            <person name="Powell A.J."/>
            <person name="Barry K."/>
            <person name="Miller A.N."/>
            <person name="Grigoriev I.V."/>
            <person name="Debuchy R."/>
            <person name="Gladieux P."/>
            <person name="Thoren M.H."/>
            <person name="Johannesson H."/>
        </authorList>
    </citation>
    <scope>NUCLEOTIDE SEQUENCE</scope>
    <source>
        <strain evidence="8">CBS 103.79</strain>
    </source>
</reference>
<dbReference type="Gene3D" id="2.130.10.10">
    <property type="entry name" value="YVTN repeat-like/Quinoprotein amine dehydrogenase"/>
    <property type="match status" value="1"/>
</dbReference>
<gene>
    <name evidence="8" type="ORF">C8A05DRAFT_43196</name>
</gene>
<sequence length="688" mass="75000">MSEKRPAADEGQLVVKRQNVGTSRALTTRHGAPGSGALIQTAPRTSALQAPVMELSGHSGEIFTAKFDPTGNLIASGSMDRTIMLWRTYGDCENYGVLSGHRGAILDLQWSRDGDIIFSASADMHLASWDLTTGERIRRYVGHEEVINSMDISKRGEELLVSGSDDGTIGIWDPRTKNAVDYIETDFPITAVAISDAGSEIYSGGIDNDIKVWDIRKKAVVHSMLGHTDTITTLRISPDGQQLLSYAMDSTARTWDIRPFAPAERHIRTFDGAPLGLEKNLIHGSWDPAGKQIAVGAGDGTVVVWGSDTGKLLYKLPGHKGTVNCAEFAPGDAPISKWPGFWWVVAALTLGIETPRPSPVKQGARRTGCWEPVILRRRAHTPPPSPPPTIPTPTPPPSPPTTTLIWGTWASWPTTSQPTPPRRRRRPPPAPPKWPSHTRRGSEGRRERERRPPKNFLFCFPWVKSRRMRSQILRCFVSGLFLALTLAVYLSLSLTKNVTSNEFTILLILIILFATIFFCHALIRLCMLIVKARKGEQAVANGQLHPEMVGLPGGGGYAVPREPIPVVLARDEEAAGIESEATKTGPPAYGVWRESVRVDPNRLYWMRNEHAPAMEDVSEVSSGSGTGPGSSHSSSTRTRGAAVPRPPSYSSDDGVSYVVDARPRSMAPQSTLGGSSHRSETGRSGPWI</sequence>
<feature type="repeat" description="WD" evidence="5">
    <location>
        <begin position="55"/>
        <end position="86"/>
    </location>
</feature>
<dbReference type="InterPro" id="IPR001680">
    <property type="entry name" value="WD40_rpt"/>
</dbReference>
<keyword evidence="2" id="KW-0507">mRNA processing</keyword>
<dbReference type="AlphaFoldDB" id="A0AAN6RVG0"/>
<feature type="repeat" description="WD" evidence="5">
    <location>
        <begin position="224"/>
        <end position="258"/>
    </location>
</feature>
<evidence type="ECO:0000256" key="4">
    <source>
        <dbReference type="ARBA" id="ARBA00023187"/>
    </source>
</evidence>
<evidence type="ECO:0000256" key="6">
    <source>
        <dbReference type="SAM" id="MobiDB-lite"/>
    </source>
</evidence>
<feature type="repeat" description="WD" evidence="5">
    <location>
        <begin position="140"/>
        <end position="182"/>
    </location>
</feature>
<dbReference type="PRINTS" id="PR00320">
    <property type="entry name" value="GPROTEINBRPT"/>
</dbReference>
<evidence type="ECO:0000313" key="8">
    <source>
        <dbReference type="EMBL" id="KAK3903591.1"/>
    </source>
</evidence>
<feature type="region of interest" description="Disordered" evidence="6">
    <location>
        <begin position="378"/>
        <end position="449"/>
    </location>
</feature>
<feature type="region of interest" description="Disordered" evidence="6">
    <location>
        <begin position="1"/>
        <end position="38"/>
    </location>
</feature>
<dbReference type="InterPro" id="IPR015943">
    <property type="entry name" value="WD40/YVTN_repeat-like_dom_sf"/>
</dbReference>
<feature type="repeat" description="WD" evidence="5">
    <location>
        <begin position="98"/>
        <end position="139"/>
    </location>
</feature>
<evidence type="ECO:0000256" key="7">
    <source>
        <dbReference type="SAM" id="Phobius"/>
    </source>
</evidence>
<feature type="repeat" description="WD" evidence="5">
    <location>
        <begin position="189"/>
        <end position="223"/>
    </location>
</feature>
<evidence type="ECO:0000256" key="1">
    <source>
        <dbReference type="ARBA" id="ARBA00022574"/>
    </source>
</evidence>
<dbReference type="Pfam" id="PF00400">
    <property type="entry name" value="WD40"/>
    <property type="match status" value="6"/>
</dbReference>
<dbReference type="GO" id="GO:0003723">
    <property type="term" value="F:RNA binding"/>
    <property type="evidence" value="ECO:0007669"/>
    <property type="project" value="TreeGrafter"/>
</dbReference>
<feature type="compositionally biased region" description="Pro residues" evidence="6">
    <location>
        <begin position="381"/>
        <end position="400"/>
    </location>
</feature>
<dbReference type="PROSITE" id="PS50082">
    <property type="entry name" value="WD_REPEATS_2"/>
    <property type="match status" value="6"/>
</dbReference>
<dbReference type="PANTHER" id="PTHR44006">
    <property type="entry name" value="U5 SMALL NUCLEAR RIBONUCLEOPROTEIN 40 KDA PROTEIN"/>
    <property type="match status" value="1"/>
</dbReference>
<dbReference type="Proteomes" id="UP001303889">
    <property type="component" value="Unassembled WGS sequence"/>
</dbReference>
<evidence type="ECO:0000256" key="5">
    <source>
        <dbReference type="PROSITE-ProRule" id="PRU00221"/>
    </source>
</evidence>
<dbReference type="GO" id="GO:0071013">
    <property type="term" value="C:catalytic step 2 spliceosome"/>
    <property type="evidence" value="ECO:0007669"/>
    <property type="project" value="TreeGrafter"/>
</dbReference>
<dbReference type="GO" id="GO:0008380">
    <property type="term" value="P:RNA splicing"/>
    <property type="evidence" value="ECO:0007669"/>
    <property type="project" value="UniProtKB-KW"/>
</dbReference>
<dbReference type="SMART" id="SM00320">
    <property type="entry name" value="WD40"/>
    <property type="match status" value="6"/>
</dbReference>
<keyword evidence="7" id="KW-0812">Transmembrane</keyword>
<dbReference type="InterPro" id="IPR020472">
    <property type="entry name" value="WD40_PAC1"/>
</dbReference>
<dbReference type="InterPro" id="IPR019775">
    <property type="entry name" value="WD40_repeat_CS"/>
</dbReference>
<protein>
    <submittedName>
        <fullName evidence="8">U5 small nuclear ribonucleoprotein 40 kDa protein</fullName>
    </submittedName>
</protein>
<feature type="transmembrane region" description="Helical" evidence="7">
    <location>
        <begin position="472"/>
        <end position="491"/>
    </location>
</feature>
<dbReference type="GO" id="GO:0006397">
    <property type="term" value="P:mRNA processing"/>
    <property type="evidence" value="ECO:0007669"/>
    <property type="project" value="UniProtKB-KW"/>
</dbReference>
<dbReference type="PROSITE" id="PS50294">
    <property type="entry name" value="WD_REPEATS_REGION"/>
    <property type="match status" value="4"/>
</dbReference>
<dbReference type="CDD" id="cd00200">
    <property type="entry name" value="WD40"/>
    <property type="match status" value="1"/>
</dbReference>
<keyword evidence="9" id="KW-1185">Reference proteome</keyword>
<feature type="compositionally biased region" description="Polar residues" evidence="6">
    <location>
        <begin position="667"/>
        <end position="676"/>
    </location>
</feature>
<keyword evidence="7" id="KW-1133">Transmembrane helix</keyword>
<organism evidence="8 9">
    <name type="scientific">Staphylotrichum tortipilum</name>
    <dbReference type="NCBI Taxonomy" id="2831512"/>
    <lineage>
        <taxon>Eukaryota</taxon>
        <taxon>Fungi</taxon>
        <taxon>Dikarya</taxon>
        <taxon>Ascomycota</taxon>
        <taxon>Pezizomycotina</taxon>
        <taxon>Sordariomycetes</taxon>
        <taxon>Sordariomycetidae</taxon>
        <taxon>Sordariales</taxon>
        <taxon>Chaetomiaceae</taxon>
        <taxon>Staphylotrichum</taxon>
    </lineage>
</organism>
<dbReference type="InterPro" id="IPR052234">
    <property type="entry name" value="U5_snRNP_Component"/>
</dbReference>
<feature type="repeat" description="WD" evidence="5">
    <location>
        <begin position="285"/>
        <end position="315"/>
    </location>
</feature>
<name>A0AAN6RVG0_9PEZI</name>
<dbReference type="PANTHER" id="PTHR44006:SF1">
    <property type="entry name" value="U5 SMALL NUCLEAR RIBONUCLEOPROTEIN 40 KDA PROTEIN"/>
    <property type="match status" value="1"/>
</dbReference>
<feature type="compositionally biased region" description="Basic and acidic residues" evidence="6">
    <location>
        <begin position="440"/>
        <end position="449"/>
    </location>
</feature>
<keyword evidence="4" id="KW-0508">mRNA splicing</keyword>
<feature type="transmembrane region" description="Helical" evidence="7">
    <location>
        <begin position="503"/>
        <end position="523"/>
    </location>
</feature>
<feature type="compositionally biased region" description="Low complexity" evidence="6">
    <location>
        <begin position="629"/>
        <end position="640"/>
    </location>
</feature>
<feature type="compositionally biased region" description="Low complexity" evidence="6">
    <location>
        <begin position="648"/>
        <end position="660"/>
    </location>
</feature>
<evidence type="ECO:0000256" key="2">
    <source>
        <dbReference type="ARBA" id="ARBA00022664"/>
    </source>
</evidence>
<keyword evidence="3" id="KW-0677">Repeat</keyword>
<keyword evidence="1 5" id="KW-0853">WD repeat</keyword>
<comment type="caution">
    <text evidence="8">The sequence shown here is derived from an EMBL/GenBank/DDBJ whole genome shotgun (WGS) entry which is preliminary data.</text>
</comment>
<dbReference type="InterPro" id="IPR036322">
    <property type="entry name" value="WD40_repeat_dom_sf"/>
</dbReference>
<feature type="region of interest" description="Disordered" evidence="6">
    <location>
        <begin position="615"/>
        <end position="688"/>
    </location>
</feature>
<keyword evidence="7" id="KW-0472">Membrane</keyword>
<accession>A0AAN6RVG0</accession>
<dbReference type="PROSITE" id="PS00678">
    <property type="entry name" value="WD_REPEATS_1"/>
    <property type="match status" value="2"/>
</dbReference>
<dbReference type="EMBL" id="MU855439">
    <property type="protein sequence ID" value="KAK3903591.1"/>
    <property type="molecule type" value="Genomic_DNA"/>
</dbReference>
<reference evidence="8" key="1">
    <citation type="journal article" date="2023" name="Mol. Phylogenet. Evol.">
        <title>Genome-scale phylogeny and comparative genomics of the fungal order Sordariales.</title>
        <authorList>
            <person name="Hensen N."/>
            <person name="Bonometti L."/>
            <person name="Westerberg I."/>
            <person name="Brannstrom I.O."/>
            <person name="Guillou S."/>
            <person name="Cros-Aarteil S."/>
            <person name="Calhoun S."/>
            <person name="Haridas S."/>
            <person name="Kuo A."/>
            <person name="Mondo S."/>
            <person name="Pangilinan J."/>
            <person name="Riley R."/>
            <person name="LaButti K."/>
            <person name="Andreopoulos B."/>
            <person name="Lipzen A."/>
            <person name="Chen C."/>
            <person name="Yan M."/>
            <person name="Daum C."/>
            <person name="Ng V."/>
            <person name="Clum A."/>
            <person name="Steindorff A."/>
            <person name="Ohm R.A."/>
            <person name="Martin F."/>
            <person name="Silar P."/>
            <person name="Natvig D.O."/>
            <person name="Lalanne C."/>
            <person name="Gautier V."/>
            <person name="Ament-Velasquez S.L."/>
            <person name="Kruys A."/>
            <person name="Hutchinson M.I."/>
            <person name="Powell A.J."/>
            <person name="Barry K."/>
            <person name="Miller A.N."/>
            <person name="Grigoriev I.V."/>
            <person name="Debuchy R."/>
            <person name="Gladieux P."/>
            <person name="Hiltunen Thoren M."/>
            <person name="Johannesson H."/>
        </authorList>
    </citation>
    <scope>NUCLEOTIDE SEQUENCE</scope>
    <source>
        <strain evidence="8">CBS 103.79</strain>
    </source>
</reference>